<name>A0A7M3E0X9_RHILE</name>
<organism evidence="1 2">
    <name type="scientific">Rhizobium leguminosarum</name>
    <dbReference type="NCBI Taxonomy" id="384"/>
    <lineage>
        <taxon>Bacteria</taxon>
        <taxon>Pseudomonadati</taxon>
        <taxon>Pseudomonadota</taxon>
        <taxon>Alphaproteobacteria</taxon>
        <taxon>Hyphomicrobiales</taxon>
        <taxon>Rhizobiaceae</taxon>
        <taxon>Rhizobium/Agrobacterium group</taxon>
        <taxon>Rhizobium</taxon>
    </lineage>
</organism>
<proteinExistence type="predicted"/>
<reference evidence="1 2" key="1">
    <citation type="submission" date="2019-02" db="EMBL/GenBank/DDBJ databases">
        <title>The genomic architecture of introgression among sibling species of bacteria.</title>
        <authorList>
            <person name="Cavassim M.I.A."/>
            <person name="Moeskjaer S."/>
            <person name="Moslemi C."/>
            <person name="Fields B."/>
            <person name="Bachmann A."/>
            <person name="Vilhjalmsson B."/>
            <person name="Schierup M.H."/>
            <person name="Young J.P.W."/>
            <person name="Andersen S.U."/>
        </authorList>
    </citation>
    <scope>NUCLEOTIDE SEQUENCE [LARGE SCALE GENOMIC DNA]</scope>
    <source>
        <strain evidence="1 2">SM135B</strain>
    </source>
</reference>
<protein>
    <submittedName>
        <fullName evidence="1">Uncharacterized protein</fullName>
    </submittedName>
</protein>
<gene>
    <name evidence="1" type="ORF">ELH90_24630</name>
</gene>
<sequence length="74" mass="8147">MTGISAKAVQLLTEAQDRSSLLYLRNSGRKTASHFSWNCSEACRAKVCSGFAPKTCGKQRSKVRQANLKDRDAL</sequence>
<dbReference type="AlphaFoldDB" id="A0A7M3E0X9"/>
<evidence type="ECO:0000313" key="2">
    <source>
        <dbReference type="Proteomes" id="UP000292974"/>
    </source>
</evidence>
<comment type="caution">
    <text evidence="1">The sequence shown here is derived from an EMBL/GenBank/DDBJ whole genome shotgun (WGS) entry which is preliminary data.</text>
</comment>
<evidence type="ECO:0000313" key="1">
    <source>
        <dbReference type="EMBL" id="TAY54587.1"/>
    </source>
</evidence>
<dbReference type="Proteomes" id="UP000292974">
    <property type="component" value="Unassembled WGS sequence"/>
</dbReference>
<accession>A0A7M3E0X9</accession>
<dbReference type="EMBL" id="SIOP01000001">
    <property type="protein sequence ID" value="TAY54587.1"/>
    <property type="molecule type" value="Genomic_DNA"/>
</dbReference>